<keyword evidence="5 10" id="KW-0663">Pyridoxal phosphate</keyword>
<dbReference type="Gene3D" id="3.40.640.10">
    <property type="entry name" value="Type I PLP-dependent aspartate aminotransferase-like (Major domain)"/>
    <property type="match status" value="1"/>
</dbReference>
<evidence type="ECO:0000313" key="13">
    <source>
        <dbReference type="Proteomes" id="UP000558192"/>
    </source>
</evidence>
<keyword evidence="12" id="KW-0378">Hydrolase</keyword>
<dbReference type="Gene3D" id="3.90.1150.10">
    <property type="entry name" value="Aspartate Aminotransferase, domain 1"/>
    <property type="match status" value="1"/>
</dbReference>
<organism evidence="12 13">
    <name type="scientific">Sphingomonas kaistensis</name>
    <dbReference type="NCBI Taxonomy" id="298708"/>
    <lineage>
        <taxon>Bacteria</taxon>
        <taxon>Pseudomonadati</taxon>
        <taxon>Pseudomonadota</taxon>
        <taxon>Alphaproteobacteria</taxon>
        <taxon>Sphingomonadales</taxon>
        <taxon>Sphingomonadaceae</taxon>
        <taxon>Sphingomonas</taxon>
    </lineage>
</organism>
<comment type="pathway">
    <text evidence="2 8 9">Amino-acid biosynthesis; L-histidine biosynthesis; L-histidine from 5-phospho-alpha-D-ribose 1-diphosphate: step 6/9.</text>
</comment>
<evidence type="ECO:0000256" key="6">
    <source>
        <dbReference type="ARBA" id="ARBA00023102"/>
    </source>
</evidence>
<proteinExistence type="inferred from homology"/>
<dbReference type="EC" id="4.2.1.19" evidence="8 9"/>
<dbReference type="NCBIfam" id="NF002111">
    <property type="entry name" value="PRK00951.2-1"/>
    <property type="match status" value="1"/>
</dbReference>
<dbReference type="AlphaFoldDB" id="A0A7X6BGA6"/>
<dbReference type="InterPro" id="IPR038494">
    <property type="entry name" value="IGPD_sf"/>
</dbReference>
<comment type="catalytic activity">
    <reaction evidence="8 9">
        <text>D-erythro-1-(imidazol-4-yl)glycerol 3-phosphate = 3-(imidazol-4-yl)-2-oxopropyl phosphate + H2O</text>
        <dbReference type="Rhea" id="RHEA:11040"/>
        <dbReference type="ChEBI" id="CHEBI:15377"/>
        <dbReference type="ChEBI" id="CHEBI:57766"/>
        <dbReference type="ChEBI" id="CHEBI:58278"/>
        <dbReference type="EC" id="4.2.1.19"/>
    </reaction>
</comment>
<dbReference type="Gene3D" id="3.30.230.40">
    <property type="entry name" value="Imidazole glycerol phosphate dehydratase, domain 1"/>
    <property type="match status" value="2"/>
</dbReference>
<comment type="similarity">
    <text evidence="10">Belongs to the class-II pyridoxal-phosphate-dependent aminotransferase family.</text>
</comment>
<comment type="caution">
    <text evidence="12">The sequence shown here is derived from an EMBL/GenBank/DDBJ whole genome shotgun (WGS) entry which is preliminary data.</text>
</comment>
<keyword evidence="4 8" id="KW-0028">Amino-acid biosynthesis</keyword>
<gene>
    <name evidence="8" type="primary">hisB</name>
    <name evidence="12" type="ORF">GGQ97_002042</name>
</gene>
<dbReference type="InterPro" id="IPR000807">
    <property type="entry name" value="ImidazoleglycerolP_deHydtase"/>
</dbReference>
<dbReference type="InterPro" id="IPR020565">
    <property type="entry name" value="ImidazoleglycerP_deHydtase_CS"/>
</dbReference>
<evidence type="ECO:0000256" key="3">
    <source>
        <dbReference type="ARBA" id="ARBA00016664"/>
    </source>
</evidence>
<reference evidence="12 13" key="1">
    <citation type="submission" date="2020-03" db="EMBL/GenBank/DDBJ databases">
        <title>Genomic Encyclopedia of Type Strains, Phase IV (KMG-IV): sequencing the most valuable type-strain genomes for metagenomic binning, comparative biology and taxonomic classification.</title>
        <authorList>
            <person name="Goeker M."/>
        </authorList>
    </citation>
    <scope>NUCLEOTIDE SEQUENCE [LARGE SCALE GENOMIC DNA]</scope>
    <source>
        <strain evidence="12 13">DSM 16846</strain>
    </source>
</reference>
<dbReference type="GO" id="GO:0030170">
    <property type="term" value="F:pyridoxal phosphate binding"/>
    <property type="evidence" value="ECO:0007669"/>
    <property type="project" value="InterPro"/>
</dbReference>
<evidence type="ECO:0000256" key="1">
    <source>
        <dbReference type="ARBA" id="ARBA00001933"/>
    </source>
</evidence>
<feature type="domain" description="Aminotransferase class I/classII large" evidence="11">
    <location>
        <begin position="48"/>
        <end position="350"/>
    </location>
</feature>
<dbReference type="InterPro" id="IPR020568">
    <property type="entry name" value="Ribosomal_Su5_D2-typ_SF"/>
</dbReference>
<evidence type="ECO:0000256" key="9">
    <source>
        <dbReference type="RuleBase" id="RU000599"/>
    </source>
</evidence>
<keyword evidence="12" id="KW-0032">Aminotransferase</keyword>
<dbReference type="PANTHER" id="PTHR23133">
    <property type="entry name" value="IMIDAZOLEGLYCEROL-PHOSPHATE DEHYDRATASE HIS7"/>
    <property type="match status" value="1"/>
</dbReference>
<protein>
    <recommendedName>
        <fullName evidence="3 8">Imidazoleglycerol-phosphate dehydratase</fullName>
        <shortName evidence="8">IGPD</shortName>
        <ecNumber evidence="8 9">4.2.1.19</ecNumber>
    </recommendedName>
</protein>
<keyword evidence="7 8" id="KW-0456">Lyase</keyword>
<keyword evidence="8" id="KW-0963">Cytoplasm</keyword>
<dbReference type="SUPFAM" id="SSF54211">
    <property type="entry name" value="Ribosomal protein S5 domain 2-like"/>
    <property type="match status" value="2"/>
</dbReference>
<dbReference type="GO" id="GO:0004424">
    <property type="term" value="F:imidazoleglycerol-phosphate dehydratase activity"/>
    <property type="evidence" value="ECO:0007669"/>
    <property type="project" value="UniProtKB-UniRule"/>
</dbReference>
<keyword evidence="13" id="KW-1185">Reference proteome</keyword>
<dbReference type="SUPFAM" id="SSF53383">
    <property type="entry name" value="PLP-dependent transferases"/>
    <property type="match status" value="1"/>
</dbReference>
<dbReference type="InterPro" id="IPR015424">
    <property type="entry name" value="PyrdxlP-dep_Trfase"/>
</dbReference>
<dbReference type="InterPro" id="IPR015421">
    <property type="entry name" value="PyrdxlP-dep_Trfase_major"/>
</dbReference>
<evidence type="ECO:0000313" key="12">
    <source>
        <dbReference type="EMBL" id="NJC06249.1"/>
    </source>
</evidence>
<evidence type="ECO:0000256" key="8">
    <source>
        <dbReference type="HAMAP-Rule" id="MF_00076"/>
    </source>
</evidence>
<dbReference type="PROSITE" id="PS00955">
    <property type="entry name" value="IGP_DEHYDRATASE_2"/>
    <property type="match status" value="1"/>
</dbReference>
<dbReference type="GO" id="GO:0016787">
    <property type="term" value="F:hydrolase activity"/>
    <property type="evidence" value="ECO:0007669"/>
    <property type="project" value="UniProtKB-KW"/>
</dbReference>
<evidence type="ECO:0000259" key="11">
    <source>
        <dbReference type="Pfam" id="PF00155"/>
    </source>
</evidence>
<dbReference type="Proteomes" id="UP000558192">
    <property type="component" value="Unassembled WGS sequence"/>
</dbReference>
<dbReference type="GO" id="GO:0008483">
    <property type="term" value="F:transaminase activity"/>
    <property type="evidence" value="ECO:0007669"/>
    <property type="project" value="UniProtKB-KW"/>
</dbReference>
<evidence type="ECO:0000256" key="2">
    <source>
        <dbReference type="ARBA" id="ARBA00005047"/>
    </source>
</evidence>
<evidence type="ECO:0000256" key="5">
    <source>
        <dbReference type="ARBA" id="ARBA00022898"/>
    </source>
</evidence>
<dbReference type="PANTHER" id="PTHR23133:SF2">
    <property type="entry name" value="IMIDAZOLEGLYCEROL-PHOSPHATE DEHYDRATASE"/>
    <property type="match status" value="1"/>
</dbReference>
<dbReference type="FunFam" id="3.30.230.40:FF:000001">
    <property type="entry name" value="Imidazoleglycerol-phosphate dehydratase HisB"/>
    <property type="match status" value="1"/>
</dbReference>
<keyword evidence="6 8" id="KW-0368">Histidine biosynthesis</keyword>
<dbReference type="HAMAP" id="MF_00076">
    <property type="entry name" value="HisB"/>
    <property type="match status" value="1"/>
</dbReference>
<dbReference type="PROSITE" id="PS00599">
    <property type="entry name" value="AA_TRANSFER_CLASS_2"/>
    <property type="match status" value="1"/>
</dbReference>
<keyword evidence="12" id="KW-0808">Transferase</keyword>
<evidence type="ECO:0000256" key="7">
    <source>
        <dbReference type="ARBA" id="ARBA00023239"/>
    </source>
</evidence>
<dbReference type="RefSeq" id="WP_209022835.1">
    <property type="nucleotide sequence ID" value="NZ_JAATJC010000001.1"/>
</dbReference>
<dbReference type="InterPro" id="IPR004839">
    <property type="entry name" value="Aminotransferase_I/II_large"/>
</dbReference>
<comment type="cofactor">
    <cofactor evidence="1 10">
        <name>pyridoxal 5'-phosphate</name>
        <dbReference type="ChEBI" id="CHEBI:597326"/>
    </cofactor>
</comment>
<dbReference type="GO" id="GO:0000105">
    <property type="term" value="P:L-histidine biosynthetic process"/>
    <property type="evidence" value="ECO:0007669"/>
    <property type="project" value="UniProtKB-UniRule"/>
</dbReference>
<dbReference type="Pfam" id="PF00155">
    <property type="entry name" value="Aminotran_1_2"/>
    <property type="match status" value="1"/>
</dbReference>
<dbReference type="CDD" id="cd07914">
    <property type="entry name" value="IGPD"/>
    <property type="match status" value="1"/>
</dbReference>
<accession>A0A7X6BGA6</accession>
<sequence>MTLARRLARPEILALEPFDLGNREADPDAIKLDANESPFGPLSGGSIAAGVNRYPEPRPQRLRAAMASLYGVAPAQFLVTRGGDDAIDLLCRTFLRGPGDSIAVTSPSFSAYAHFARLQGAQVLDIPLAVTDFSLDAARVIRELKGDPSAKLLCLCTPNNPTGTAVDPATVLEIVDALPDVMVLADEAYLEFGDAPSLASEAIVRPNLLVLKTLSKAFALAGARVGGLVGPPETLDIIARALPPYPLPTLSIAAALEALQPARRAVHRERIAQLLTERDRIAPLIATSPFVRKVYPSAGNYLFLETGETEQLAARLAADGVRVRYRPQAAPGGIRLTIGTRQENDAALAAFGVYVPQATIRTAEIARDTKETRIALAIDLDRPEPRRIDTGIPYYDHMLDQVAAHGGFSLVLNCRGDLEIDPHHSIEDVAIALGSGLKSALGDKRGIGRFGFALPMDETEAQVLIDLSGRPFSRFEGTFQASHIGDYPTEMTPHVFRSLADSLGAAIHVKVIGENDHHKVEASFKAFGRALRQALAIEGKRDVLPSTKGML</sequence>
<comment type="subcellular location">
    <subcellularLocation>
        <location evidence="8 9">Cytoplasm</location>
    </subcellularLocation>
</comment>
<name>A0A7X6BGA6_9SPHN</name>
<dbReference type="GO" id="GO:0005737">
    <property type="term" value="C:cytoplasm"/>
    <property type="evidence" value="ECO:0007669"/>
    <property type="project" value="UniProtKB-SubCell"/>
</dbReference>
<evidence type="ECO:0000256" key="10">
    <source>
        <dbReference type="RuleBase" id="RU003693"/>
    </source>
</evidence>
<dbReference type="InterPro" id="IPR001917">
    <property type="entry name" value="Aminotrans_II_pyridoxalP_BS"/>
</dbReference>
<dbReference type="InterPro" id="IPR015422">
    <property type="entry name" value="PyrdxlP-dep_Trfase_small"/>
</dbReference>
<dbReference type="UniPathway" id="UPA00031">
    <property type="reaction ID" value="UER00011"/>
</dbReference>
<evidence type="ECO:0000256" key="4">
    <source>
        <dbReference type="ARBA" id="ARBA00022605"/>
    </source>
</evidence>
<dbReference type="EMBL" id="JAATJC010000001">
    <property type="protein sequence ID" value="NJC06249.1"/>
    <property type="molecule type" value="Genomic_DNA"/>
</dbReference>
<dbReference type="PROSITE" id="PS00954">
    <property type="entry name" value="IGP_DEHYDRATASE_1"/>
    <property type="match status" value="1"/>
</dbReference>
<dbReference type="Pfam" id="PF00475">
    <property type="entry name" value="IGPD"/>
    <property type="match status" value="1"/>
</dbReference>
<dbReference type="CDD" id="cd00609">
    <property type="entry name" value="AAT_like"/>
    <property type="match status" value="1"/>
</dbReference>
<dbReference type="FunFam" id="3.30.230.40:FF:000003">
    <property type="entry name" value="Imidazoleglycerol-phosphate dehydratase HisB"/>
    <property type="match status" value="1"/>
</dbReference>
<comment type="similarity">
    <text evidence="8 9">Belongs to the imidazoleglycerol-phosphate dehydratase family.</text>
</comment>